<name>A0A8J5YSA5_9ROSI</name>
<dbReference type="Proteomes" id="UP000701853">
    <property type="component" value="Chromosome 8"/>
</dbReference>
<gene>
    <name evidence="3" type="ORF">CXB51_021755</name>
</gene>
<proteinExistence type="predicted"/>
<feature type="transmembrane region" description="Helical" evidence="2">
    <location>
        <begin position="6"/>
        <end position="22"/>
    </location>
</feature>
<evidence type="ECO:0000313" key="4">
    <source>
        <dbReference type="Proteomes" id="UP000701853"/>
    </source>
</evidence>
<protein>
    <submittedName>
        <fullName evidence="3">Uncharacterized protein</fullName>
    </submittedName>
</protein>
<accession>A0A8J5YSA5</accession>
<keyword evidence="4" id="KW-1185">Reference proteome</keyword>
<evidence type="ECO:0000313" key="3">
    <source>
        <dbReference type="EMBL" id="KAG8485370.1"/>
    </source>
</evidence>
<feature type="region of interest" description="Disordered" evidence="1">
    <location>
        <begin position="97"/>
        <end position="129"/>
    </location>
</feature>
<keyword evidence="2" id="KW-0812">Transmembrane</keyword>
<comment type="caution">
    <text evidence="3">The sequence shown here is derived from an EMBL/GenBank/DDBJ whole genome shotgun (WGS) entry which is preliminary data.</text>
</comment>
<dbReference type="EMBL" id="JAHUZN010000008">
    <property type="protein sequence ID" value="KAG8485370.1"/>
    <property type="molecule type" value="Genomic_DNA"/>
</dbReference>
<evidence type="ECO:0000256" key="2">
    <source>
        <dbReference type="SAM" id="Phobius"/>
    </source>
</evidence>
<dbReference type="AlphaFoldDB" id="A0A8J5YSA5"/>
<sequence length="129" mass="13777">MEKLTYAAAAALYIILISTYTTHSIVREEEDKMGGYNEKRGLFLVIVMLMLVLVCTNHCFAAAVNDEGLVEMETSPLFPDGSSEASLLGALRADSSCGRSGSDKCTPGSNQPIPPPPCGGGSFNRNCRK</sequence>
<organism evidence="3 4">
    <name type="scientific">Gossypium anomalum</name>
    <dbReference type="NCBI Taxonomy" id="47600"/>
    <lineage>
        <taxon>Eukaryota</taxon>
        <taxon>Viridiplantae</taxon>
        <taxon>Streptophyta</taxon>
        <taxon>Embryophyta</taxon>
        <taxon>Tracheophyta</taxon>
        <taxon>Spermatophyta</taxon>
        <taxon>Magnoliopsida</taxon>
        <taxon>eudicotyledons</taxon>
        <taxon>Gunneridae</taxon>
        <taxon>Pentapetalae</taxon>
        <taxon>rosids</taxon>
        <taxon>malvids</taxon>
        <taxon>Malvales</taxon>
        <taxon>Malvaceae</taxon>
        <taxon>Malvoideae</taxon>
        <taxon>Gossypium</taxon>
    </lineage>
</organism>
<dbReference type="OrthoDB" id="10300627at2759"/>
<keyword evidence="2" id="KW-1133">Transmembrane helix</keyword>
<keyword evidence="2" id="KW-0472">Membrane</keyword>
<evidence type="ECO:0000256" key="1">
    <source>
        <dbReference type="SAM" id="MobiDB-lite"/>
    </source>
</evidence>
<reference evidence="3 4" key="1">
    <citation type="journal article" date="2021" name="bioRxiv">
        <title>The Gossypium anomalum genome as a resource for cotton improvement and evolutionary analysis of hybrid incompatibility.</title>
        <authorList>
            <person name="Grover C.E."/>
            <person name="Yuan D."/>
            <person name="Arick M.A."/>
            <person name="Miller E.R."/>
            <person name="Hu G."/>
            <person name="Peterson D.G."/>
            <person name="Wendel J.F."/>
            <person name="Udall J.A."/>
        </authorList>
    </citation>
    <scope>NUCLEOTIDE SEQUENCE [LARGE SCALE GENOMIC DNA]</scope>
    <source>
        <strain evidence="3">JFW-Udall</strain>
        <tissue evidence="3">Leaf</tissue>
    </source>
</reference>
<feature type="transmembrane region" description="Helical" evidence="2">
    <location>
        <begin position="42"/>
        <end position="64"/>
    </location>
</feature>